<name>A0ABS1XXC4_9ACTN</name>
<proteinExistence type="predicted"/>
<dbReference type="Proteomes" id="UP000601027">
    <property type="component" value="Unassembled WGS sequence"/>
</dbReference>
<evidence type="ECO:0000256" key="1">
    <source>
        <dbReference type="SAM" id="MobiDB-lite"/>
    </source>
</evidence>
<protein>
    <submittedName>
        <fullName evidence="2">Uncharacterized protein</fullName>
    </submittedName>
</protein>
<gene>
    <name evidence="2" type="ORF">JNW91_19690</name>
</gene>
<comment type="caution">
    <text evidence="2">The sequence shown here is derived from an EMBL/GenBank/DDBJ whole genome shotgun (WGS) entry which is preliminary data.</text>
</comment>
<feature type="region of interest" description="Disordered" evidence="1">
    <location>
        <begin position="52"/>
        <end position="83"/>
    </location>
</feature>
<keyword evidence="3" id="KW-1185">Reference proteome</keyword>
<organism evidence="2 3">
    <name type="scientific">Micromonospora parastrephiae</name>
    <dbReference type="NCBI Taxonomy" id="2806101"/>
    <lineage>
        <taxon>Bacteria</taxon>
        <taxon>Bacillati</taxon>
        <taxon>Actinomycetota</taxon>
        <taxon>Actinomycetes</taxon>
        <taxon>Micromonosporales</taxon>
        <taxon>Micromonosporaceae</taxon>
        <taxon>Micromonospora</taxon>
    </lineage>
</organism>
<feature type="non-terminal residue" evidence="2">
    <location>
        <position position="83"/>
    </location>
</feature>
<feature type="compositionally biased region" description="Pro residues" evidence="1">
    <location>
        <begin position="57"/>
        <end position="83"/>
    </location>
</feature>
<reference evidence="2 3" key="1">
    <citation type="submission" date="2021-01" db="EMBL/GenBank/DDBJ databases">
        <title>Draft genome sequence of Micromonospora sp. strain STR1_7.</title>
        <authorList>
            <person name="Karlyshev A."/>
            <person name="Jawad R."/>
        </authorList>
    </citation>
    <scope>NUCLEOTIDE SEQUENCE [LARGE SCALE GENOMIC DNA]</scope>
    <source>
        <strain evidence="2 3">STR1-7</strain>
    </source>
</reference>
<dbReference type="EMBL" id="JAEVHM010000103">
    <property type="protein sequence ID" value="MBM0233878.1"/>
    <property type="molecule type" value="Genomic_DNA"/>
</dbReference>
<dbReference type="RefSeq" id="WP_203177021.1">
    <property type="nucleotide sequence ID" value="NZ_JAEVHM010000103.1"/>
</dbReference>
<accession>A0ABS1XXC4</accession>
<sequence length="83" mass="8532">MSHRDLYCDVCEGVAPFEAPPCVDDHGTDCPELICTGCGAAVLIATFPAPVTRLAEPPTPPARPPPRPPDHPAPPGATQPPGA</sequence>
<evidence type="ECO:0000313" key="3">
    <source>
        <dbReference type="Proteomes" id="UP000601027"/>
    </source>
</evidence>
<evidence type="ECO:0000313" key="2">
    <source>
        <dbReference type="EMBL" id="MBM0233878.1"/>
    </source>
</evidence>